<proteinExistence type="predicted"/>
<protein>
    <submittedName>
        <fullName evidence="1">Uncharacterized protein</fullName>
    </submittedName>
</protein>
<gene>
    <name evidence="1" type="ORF">BpHYR1_051905</name>
</gene>
<accession>A0A3M7RLY6</accession>
<dbReference type="EMBL" id="REGN01003114">
    <property type="protein sequence ID" value="RNA24479.1"/>
    <property type="molecule type" value="Genomic_DNA"/>
</dbReference>
<evidence type="ECO:0000313" key="2">
    <source>
        <dbReference type="Proteomes" id="UP000276133"/>
    </source>
</evidence>
<name>A0A3M7RLY6_BRAPC</name>
<keyword evidence="2" id="KW-1185">Reference proteome</keyword>
<reference evidence="1 2" key="1">
    <citation type="journal article" date="2018" name="Sci. Rep.">
        <title>Genomic signatures of local adaptation to the degree of environmental predictability in rotifers.</title>
        <authorList>
            <person name="Franch-Gras L."/>
            <person name="Hahn C."/>
            <person name="Garcia-Roger E.M."/>
            <person name="Carmona M.J."/>
            <person name="Serra M."/>
            <person name="Gomez A."/>
        </authorList>
    </citation>
    <scope>NUCLEOTIDE SEQUENCE [LARGE SCALE GENOMIC DNA]</scope>
    <source>
        <strain evidence="1">HYR1</strain>
    </source>
</reference>
<dbReference type="AlphaFoldDB" id="A0A3M7RLY6"/>
<dbReference type="Proteomes" id="UP000276133">
    <property type="component" value="Unassembled WGS sequence"/>
</dbReference>
<sequence>MQKCNIFYTLPLMYEPGSSYHKPKNRIFSIYKKNYDSQSPDLLKISKNHEIQTFFFLFICFLFEQGSFRKSKKFNPIIFEKTSWTASYFVLTAHRQIN</sequence>
<evidence type="ECO:0000313" key="1">
    <source>
        <dbReference type="EMBL" id="RNA24479.1"/>
    </source>
</evidence>
<organism evidence="1 2">
    <name type="scientific">Brachionus plicatilis</name>
    <name type="common">Marine rotifer</name>
    <name type="synonym">Brachionus muelleri</name>
    <dbReference type="NCBI Taxonomy" id="10195"/>
    <lineage>
        <taxon>Eukaryota</taxon>
        <taxon>Metazoa</taxon>
        <taxon>Spiralia</taxon>
        <taxon>Gnathifera</taxon>
        <taxon>Rotifera</taxon>
        <taxon>Eurotatoria</taxon>
        <taxon>Monogononta</taxon>
        <taxon>Pseudotrocha</taxon>
        <taxon>Ploima</taxon>
        <taxon>Brachionidae</taxon>
        <taxon>Brachionus</taxon>
    </lineage>
</organism>
<comment type="caution">
    <text evidence="1">The sequence shown here is derived from an EMBL/GenBank/DDBJ whole genome shotgun (WGS) entry which is preliminary data.</text>
</comment>